<dbReference type="Gene3D" id="3.30.429.10">
    <property type="entry name" value="Macrophage Migration Inhibitory Factor"/>
    <property type="match status" value="1"/>
</dbReference>
<accession>A0A3M8SZU5</accession>
<protein>
    <submittedName>
        <fullName evidence="1">5-carboxymethyl-2-hydroxymuconate Delta-isomerase</fullName>
    </submittedName>
</protein>
<dbReference type="InterPro" id="IPR014347">
    <property type="entry name" value="Tautomerase/MIF_sf"/>
</dbReference>
<evidence type="ECO:0000313" key="1">
    <source>
        <dbReference type="EMBL" id="RNF86225.1"/>
    </source>
</evidence>
<keyword evidence="1" id="KW-0413">Isomerase</keyword>
<sequence>MPHFVVDCSQGILQVHDEESIIARLHRVVNSSGLFEESDIKIRIHPFRIYAVGGGREDFIHTFAWIMQGRSVEQRAALSKAIVSELAEMFPLLPRIAANIAEFERATYFNRAMM</sequence>
<dbReference type="EMBL" id="RIBS01000001">
    <property type="protein sequence ID" value="RNF86225.1"/>
    <property type="molecule type" value="Genomic_DNA"/>
</dbReference>
<dbReference type="PANTHER" id="PTHR37950">
    <property type="entry name" value="4-HYDROXYPHENYLACETATE CATABOLISM PROTEIN"/>
    <property type="match status" value="1"/>
</dbReference>
<dbReference type="InterPro" id="IPR004220">
    <property type="entry name" value="5-COMe_2-OHmuconate_Isoase"/>
</dbReference>
<comment type="caution">
    <text evidence="1">The sequence shown here is derived from an EMBL/GenBank/DDBJ whole genome shotgun (WGS) entry which is preliminary data.</text>
</comment>
<reference evidence="1 2" key="1">
    <citation type="submission" date="2018-11" db="EMBL/GenBank/DDBJ databases">
        <title>Lysobacter cryohumiis sp. nov., isolated from soil in the Tianshan Mountains, Xinjiang, China.</title>
        <authorList>
            <person name="Luo Y."/>
            <person name="Sheng H."/>
        </authorList>
    </citation>
    <scope>NUCLEOTIDE SEQUENCE [LARGE SCALE GENOMIC DNA]</scope>
    <source>
        <strain evidence="1 2">ZS60</strain>
    </source>
</reference>
<evidence type="ECO:0000313" key="2">
    <source>
        <dbReference type="Proteomes" id="UP000267049"/>
    </source>
</evidence>
<dbReference type="RefSeq" id="WP_123086344.1">
    <property type="nucleotide sequence ID" value="NZ_RIBS01000001.1"/>
</dbReference>
<dbReference type="PANTHER" id="PTHR37950:SF1">
    <property type="entry name" value="4-HYDROXYPHENYLACETATE CATABOLISM PROTEIN"/>
    <property type="match status" value="1"/>
</dbReference>
<dbReference type="AlphaFoldDB" id="A0A3M8SZU5"/>
<dbReference type="Proteomes" id="UP000267049">
    <property type="component" value="Unassembled WGS sequence"/>
</dbReference>
<name>A0A3M8SZU5_9GAMM</name>
<proteinExistence type="predicted"/>
<dbReference type="Pfam" id="PF02962">
    <property type="entry name" value="CHMI"/>
    <property type="match status" value="1"/>
</dbReference>
<dbReference type="OrthoDB" id="9814215at2"/>
<dbReference type="CDD" id="cd00580">
    <property type="entry name" value="CHMI"/>
    <property type="match status" value="1"/>
</dbReference>
<organism evidence="1 2">
    <name type="scientific">Montanilutibacter psychrotolerans</name>
    <dbReference type="NCBI Taxonomy" id="1327343"/>
    <lineage>
        <taxon>Bacteria</taxon>
        <taxon>Pseudomonadati</taxon>
        <taxon>Pseudomonadota</taxon>
        <taxon>Gammaproteobacteria</taxon>
        <taxon>Lysobacterales</taxon>
        <taxon>Lysobacteraceae</taxon>
        <taxon>Montanilutibacter</taxon>
    </lineage>
</organism>
<keyword evidence="2" id="KW-1185">Reference proteome</keyword>
<dbReference type="SUPFAM" id="SSF55331">
    <property type="entry name" value="Tautomerase/MIF"/>
    <property type="match status" value="1"/>
</dbReference>
<gene>
    <name evidence="1" type="ORF">EER27_02040</name>
</gene>
<dbReference type="GO" id="GO:0008704">
    <property type="term" value="F:5-carboxymethyl-2-hydroxymuconate delta-isomerase activity"/>
    <property type="evidence" value="ECO:0007669"/>
    <property type="project" value="InterPro"/>
</dbReference>